<feature type="compositionally biased region" description="Basic and acidic residues" evidence="5">
    <location>
        <begin position="93"/>
        <end position="110"/>
    </location>
</feature>
<keyword evidence="4" id="KW-0067">ATP-binding</keyword>
<dbReference type="PANTHER" id="PTHR14025">
    <property type="entry name" value="FANCONI ANEMIA GROUP M FANCM FAMILY MEMBER"/>
    <property type="match status" value="1"/>
</dbReference>
<dbReference type="InterPro" id="IPR010994">
    <property type="entry name" value="RuvA_2-like"/>
</dbReference>
<dbReference type="AlphaFoldDB" id="A0A3S1A7T2"/>
<dbReference type="OrthoDB" id="6513042at2759"/>
<dbReference type="GO" id="GO:0036297">
    <property type="term" value="P:interstrand cross-link repair"/>
    <property type="evidence" value="ECO:0007669"/>
    <property type="project" value="TreeGrafter"/>
</dbReference>
<keyword evidence="3" id="KW-0347">Helicase</keyword>
<dbReference type="SUPFAM" id="SSF47781">
    <property type="entry name" value="RuvA domain 2-like"/>
    <property type="match status" value="1"/>
</dbReference>
<dbReference type="SUPFAM" id="SSF52980">
    <property type="entry name" value="Restriction endonuclease-like"/>
    <property type="match status" value="1"/>
</dbReference>
<feature type="region of interest" description="Disordered" evidence="5">
    <location>
        <begin position="34"/>
        <end position="141"/>
    </location>
</feature>
<dbReference type="GO" id="GO:0045003">
    <property type="term" value="P:double-strand break repair via synthesis-dependent strand annealing"/>
    <property type="evidence" value="ECO:0007669"/>
    <property type="project" value="TreeGrafter"/>
</dbReference>
<keyword evidence="2" id="KW-0378">Hydrolase</keyword>
<name>A0A3S1A7T2_ELYCH</name>
<sequence length="447" mass="49933">DCFHEDSQKKESGIEGLNARKTSPVFDKSRIFNQGKATFSSPFLPTKSNPDGERSSDIRKKDSISSINTMASNTASCSSNSITTSSMTVKSPLSREERLQRQREKQERFRLKLAQAKQRRGDSSGERKTPETETSWSPSAVSVPAIDVTVLQEREDTGEPEIKKKILTVTPMPRSTSSVNHERNPRVVAMTPDERTSFESSRDSETSETSRSVINGVHLDNGSRSTPSGNNLLQVLVDSREISGAQDIISSLRIKHGIVVTARRLTSCDYIVSNHTAVDRFSWSNFSNSTNRSKLTSRVNKMQALYDRCVLIVEDDRLKSGQGNAKKQINHTKYLDTTVAYLMQTKVKVYFTGNYDETASVLAELCQAEARKGRNINVPASLNDKKEDMLNFILSIPGVTMPQALNLVHKYRNIMELVSSSVTLIQERGQMVLAAAQSVHKFFRHSF</sequence>
<evidence type="ECO:0000256" key="5">
    <source>
        <dbReference type="SAM" id="MobiDB-lite"/>
    </source>
</evidence>
<dbReference type="PANTHER" id="PTHR14025:SF20">
    <property type="entry name" value="FANCONI ANEMIA GROUP M PROTEIN"/>
    <property type="match status" value="1"/>
</dbReference>
<dbReference type="InterPro" id="IPR011335">
    <property type="entry name" value="Restrct_endonuc-II-like"/>
</dbReference>
<dbReference type="Gene3D" id="1.10.150.20">
    <property type="entry name" value="5' to 3' exonuclease, C-terminal subdomain"/>
    <property type="match status" value="1"/>
</dbReference>
<feature type="compositionally biased region" description="Basic and acidic residues" evidence="5">
    <location>
        <begin position="50"/>
        <end position="63"/>
    </location>
</feature>
<feature type="compositionally biased region" description="Polar residues" evidence="5">
    <location>
        <begin position="34"/>
        <end position="49"/>
    </location>
</feature>
<proteinExistence type="predicted"/>
<gene>
    <name evidence="7" type="ORF">EGW08_007474</name>
</gene>
<feature type="compositionally biased region" description="Basic and acidic residues" evidence="5">
    <location>
        <begin position="119"/>
        <end position="131"/>
    </location>
</feature>
<evidence type="ECO:0000256" key="4">
    <source>
        <dbReference type="ARBA" id="ARBA00022840"/>
    </source>
</evidence>
<feature type="compositionally biased region" description="Low complexity" evidence="5">
    <location>
        <begin position="64"/>
        <end position="88"/>
    </location>
</feature>
<evidence type="ECO:0000313" key="8">
    <source>
        <dbReference type="Proteomes" id="UP000271974"/>
    </source>
</evidence>
<evidence type="ECO:0000313" key="7">
    <source>
        <dbReference type="EMBL" id="RUS84790.1"/>
    </source>
</evidence>
<feature type="domain" description="ERCC4" evidence="6">
    <location>
        <begin position="234"/>
        <end position="317"/>
    </location>
</feature>
<dbReference type="Pfam" id="PF02732">
    <property type="entry name" value="ERCC4"/>
    <property type="match status" value="1"/>
</dbReference>
<dbReference type="Gene3D" id="3.40.50.10130">
    <property type="match status" value="1"/>
</dbReference>
<evidence type="ECO:0000259" key="6">
    <source>
        <dbReference type="SMART" id="SM00891"/>
    </source>
</evidence>
<dbReference type="Proteomes" id="UP000271974">
    <property type="component" value="Unassembled WGS sequence"/>
</dbReference>
<feature type="non-terminal residue" evidence="7">
    <location>
        <position position="1"/>
    </location>
</feature>
<dbReference type="GO" id="GO:0000400">
    <property type="term" value="F:four-way junction DNA binding"/>
    <property type="evidence" value="ECO:0007669"/>
    <property type="project" value="TreeGrafter"/>
</dbReference>
<evidence type="ECO:0000256" key="1">
    <source>
        <dbReference type="ARBA" id="ARBA00022741"/>
    </source>
</evidence>
<dbReference type="EMBL" id="RQTK01000193">
    <property type="protein sequence ID" value="RUS84790.1"/>
    <property type="molecule type" value="Genomic_DNA"/>
</dbReference>
<feature type="non-terminal residue" evidence="7">
    <location>
        <position position="447"/>
    </location>
</feature>
<keyword evidence="1" id="KW-0547">Nucleotide-binding</keyword>
<dbReference type="GO" id="GO:0016787">
    <property type="term" value="F:hydrolase activity"/>
    <property type="evidence" value="ECO:0007669"/>
    <property type="project" value="UniProtKB-KW"/>
</dbReference>
<feature type="region of interest" description="Disordered" evidence="5">
    <location>
        <begin position="1"/>
        <end position="21"/>
    </location>
</feature>
<evidence type="ECO:0000256" key="2">
    <source>
        <dbReference type="ARBA" id="ARBA00022801"/>
    </source>
</evidence>
<dbReference type="GO" id="GO:0005524">
    <property type="term" value="F:ATP binding"/>
    <property type="evidence" value="ECO:0007669"/>
    <property type="project" value="UniProtKB-KW"/>
</dbReference>
<dbReference type="GO" id="GO:0043138">
    <property type="term" value="F:3'-5' DNA helicase activity"/>
    <property type="evidence" value="ECO:0007669"/>
    <property type="project" value="TreeGrafter"/>
</dbReference>
<keyword evidence="8" id="KW-1185">Reference proteome</keyword>
<organism evidence="7 8">
    <name type="scientific">Elysia chlorotica</name>
    <name type="common">Eastern emerald elysia</name>
    <name type="synonym">Sea slug</name>
    <dbReference type="NCBI Taxonomy" id="188477"/>
    <lineage>
        <taxon>Eukaryota</taxon>
        <taxon>Metazoa</taxon>
        <taxon>Spiralia</taxon>
        <taxon>Lophotrochozoa</taxon>
        <taxon>Mollusca</taxon>
        <taxon>Gastropoda</taxon>
        <taxon>Heterobranchia</taxon>
        <taxon>Euthyneura</taxon>
        <taxon>Panpulmonata</taxon>
        <taxon>Sacoglossa</taxon>
        <taxon>Placobranchoidea</taxon>
        <taxon>Plakobranchidae</taxon>
        <taxon>Elysia</taxon>
    </lineage>
</organism>
<accession>A0A3S1A7T2</accession>
<dbReference type="InterPro" id="IPR006166">
    <property type="entry name" value="ERCC4_domain"/>
</dbReference>
<dbReference type="GO" id="GO:0009378">
    <property type="term" value="F:four-way junction helicase activity"/>
    <property type="evidence" value="ECO:0007669"/>
    <property type="project" value="TreeGrafter"/>
</dbReference>
<dbReference type="GO" id="GO:0004518">
    <property type="term" value="F:nuclease activity"/>
    <property type="evidence" value="ECO:0007669"/>
    <property type="project" value="InterPro"/>
</dbReference>
<reference evidence="7 8" key="1">
    <citation type="submission" date="2019-01" db="EMBL/GenBank/DDBJ databases">
        <title>A draft genome assembly of the solar-powered sea slug Elysia chlorotica.</title>
        <authorList>
            <person name="Cai H."/>
            <person name="Li Q."/>
            <person name="Fang X."/>
            <person name="Li J."/>
            <person name="Curtis N.E."/>
            <person name="Altenburger A."/>
            <person name="Shibata T."/>
            <person name="Feng M."/>
            <person name="Maeda T."/>
            <person name="Schwartz J.A."/>
            <person name="Shigenobu S."/>
            <person name="Lundholm N."/>
            <person name="Nishiyama T."/>
            <person name="Yang H."/>
            <person name="Hasebe M."/>
            <person name="Li S."/>
            <person name="Pierce S.K."/>
            <person name="Wang J."/>
        </authorList>
    </citation>
    <scope>NUCLEOTIDE SEQUENCE [LARGE SCALE GENOMIC DNA]</scope>
    <source>
        <strain evidence="7">EC2010</strain>
        <tissue evidence="7">Whole organism of an adult</tissue>
    </source>
</reference>
<feature type="compositionally biased region" description="Basic and acidic residues" evidence="5">
    <location>
        <begin position="1"/>
        <end position="13"/>
    </location>
</feature>
<comment type="caution">
    <text evidence="7">The sequence shown here is derived from an EMBL/GenBank/DDBJ whole genome shotgun (WGS) entry which is preliminary data.</text>
</comment>
<evidence type="ECO:0000256" key="3">
    <source>
        <dbReference type="ARBA" id="ARBA00022806"/>
    </source>
</evidence>
<dbReference type="SMART" id="SM00891">
    <property type="entry name" value="ERCC4"/>
    <property type="match status" value="1"/>
</dbReference>
<feature type="compositionally biased region" description="Basic and acidic residues" evidence="5">
    <location>
        <begin position="192"/>
        <end position="205"/>
    </location>
</feature>
<dbReference type="STRING" id="188477.A0A3S1A7T2"/>
<protein>
    <recommendedName>
        <fullName evidence="6">ERCC4 domain-containing protein</fullName>
    </recommendedName>
</protein>
<feature type="region of interest" description="Disordered" evidence="5">
    <location>
        <begin position="189"/>
        <end position="229"/>
    </location>
</feature>